<dbReference type="PANTHER" id="PTHR43004">
    <property type="entry name" value="TRK SYSTEM POTASSIUM UPTAKE PROTEIN"/>
    <property type="match status" value="1"/>
</dbReference>
<dbReference type="GeneID" id="81467175"/>
<dbReference type="InterPro" id="IPR036249">
    <property type="entry name" value="Thioredoxin-like_sf"/>
</dbReference>
<comment type="caution">
    <text evidence="7">The sequence shown here is derived from an EMBL/GenBank/DDBJ whole genome shotgun (WGS) entry which is preliminary data.</text>
</comment>
<dbReference type="Gene3D" id="3.40.30.20">
    <property type="match status" value="1"/>
</dbReference>
<keyword evidence="7" id="KW-0503">Monooxygenase</keyword>
<reference evidence="7" key="2">
    <citation type="journal article" date="2023" name="IMA Fungus">
        <title>Comparative genomic study of the Penicillium genus elucidates a diverse pangenome and 15 lateral gene transfer events.</title>
        <authorList>
            <person name="Petersen C."/>
            <person name="Sorensen T."/>
            <person name="Nielsen M.R."/>
            <person name="Sondergaard T.E."/>
            <person name="Sorensen J.L."/>
            <person name="Fitzpatrick D.A."/>
            <person name="Frisvad J.C."/>
            <person name="Nielsen K.L."/>
        </authorList>
    </citation>
    <scope>NUCLEOTIDE SEQUENCE</scope>
    <source>
        <strain evidence="7">IBT 3081</strain>
    </source>
</reference>
<dbReference type="PANTHER" id="PTHR43004:SF4">
    <property type="entry name" value="FAD-BINDING DOMAIN-CONTAINING PROTEIN"/>
    <property type="match status" value="1"/>
</dbReference>
<dbReference type="RefSeq" id="XP_056573807.1">
    <property type="nucleotide sequence ID" value="XM_056727992.1"/>
</dbReference>
<dbReference type="InterPro" id="IPR036188">
    <property type="entry name" value="FAD/NAD-bd_sf"/>
</dbReference>
<sequence>MVEEVMIDDMEARGVFVTRNSKFVSCSRVDGTTQLDIVYEDVATSTSHKIRADYLVGCDGSRSKVRSFIPDAELDGELTNEAWGVLDDMSLRRTLPNPTSVIDTDFPDLWSKVALRSHFAGTTLCIPRERGMTRLYVELSSTDEERVEKSKATTEHVMGRAKEAMHPFSLEWKTVEWFVTYVVGQRVAKRFMDSEVKISITGDVCQTRFKTRLIPELTYTQAGHYHSALAAQGANTSMHDSFNLAWKLNLVARGLASPYLLHTYEAERQKIAYDLTKFDFEHCKAFAAGDAELAKNFDDHIRFTSGVGAEYAPGMLTQPPTITSPLKPGMLQLPAKVTRYIDANPIDIQLDIPLLGQFKIYIFVPDLCRSRASLKYICQGMQSILASVSVRADQSYEKHPKGHSPSDEFVQAQRYIAVFNACTFAMVTQSTQSEFEFVDLPEILQTSRWTLYVDNIGGPSCTNKWFGGLNGESIGIAVLRPDGYVGAIDTWNPKQVGAIGQWVQDYLSFMV</sequence>
<dbReference type="Pfam" id="PF07976">
    <property type="entry name" value="Phe_hydrox_dim"/>
    <property type="match status" value="1"/>
</dbReference>
<keyword evidence="8" id="KW-1185">Reference proteome</keyword>
<dbReference type="Proteomes" id="UP001147752">
    <property type="component" value="Unassembled WGS sequence"/>
</dbReference>
<dbReference type="EMBL" id="JAPZBT010000006">
    <property type="protein sequence ID" value="KAJ5355660.1"/>
    <property type="molecule type" value="Genomic_DNA"/>
</dbReference>
<dbReference type="InterPro" id="IPR012941">
    <property type="entry name" value="Phe_hydrox_C_dim_dom"/>
</dbReference>
<name>A0A9W9UU85_9EURO</name>
<dbReference type="Gene3D" id="3.30.9.10">
    <property type="entry name" value="D-Amino Acid Oxidase, subunit A, domain 2"/>
    <property type="match status" value="1"/>
</dbReference>
<evidence type="ECO:0000313" key="7">
    <source>
        <dbReference type="EMBL" id="KAJ5355660.1"/>
    </source>
</evidence>
<evidence type="ECO:0000256" key="2">
    <source>
        <dbReference type="ARBA" id="ARBA00022630"/>
    </source>
</evidence>
<comment type="similarity">
    <text evidence="1">Belongs to the PheA/TfdB FAD monooxygenase family.</text>
</comment>
<keyword evidence="2" id="KW-0285">Flavoprotein</keyword>
<accession>A0A9W9UU85</accession>
<dbReference type="Pfam" id="PF01494">
    <property type="entry name" value="FAD_binding_3"/>
    <property type="match status" value="2"/>
</dbReference>
<dbReference type="GO" id="GO:0016709">
    <property type="term" value="F:oxidoreductase activity, acting on paired donors, with incorporation or reduction of molecular oxygen, NAD(P)H as one donor, and incorporation of one atom of oxygen"/>
    <property type="evidence" value="ECO:0007669"/>
    <property type="project" value="UniProtKB-ARBA"/>
</dbReference>
<organism evidence="7 8">
    <name type="scientific">Penicillium concentricum</name>
    <dbReference type="NCBI Taxonomy" id="293559"/>
    <lineage>
        <taxon>Eukaryota</taxon>
        <taxon>Fungi</taxon>
        <taxon>Dikarya</taxon>
        <taxon>Ascomycota</taxon>
        <taxon>Pezizomycotina</taxon>
        <taxon>Eurotiomycetes</taxon>
        <taxon>Eurotiomycetidae</taxon>
        <taxon>Eurotiales</taxon>
        <taxon>Aspergillaceae</taxon>
        <taxon>Penicillium</taxon>
    </lineage>
</organism>
<evidence type="ECO:0000256" key="4">
    <source>
        <dbReference type="ARBA" id="ARBA00023002"/>
    </source>
</evidence>
<evidence type="ECO:0000259" key="6">
    <source>
        <dbReference type="Pfam" id="PF07976"/>
    </source>
</evidence>
<dbReference type="InterPro" id="IPR050641">
    <property type="entry name" value="RIFMO-like"/>
</dbReference>
<keyword evidence="3" id="KW-0274">FAD</keyword>
<dbReference type="AlphaFoldDB" id="A0A9W9UU85"/>
<evidence type="ECO:0000313" key="8">
    <source>
        <dbReference type="Proteomes" id="UP001147752"/>
    </source>
</evidence>
<dbReference type="SUPFAM" id="SSF51905">
    <property type="entry name" value="FAD/NAD(P)-binding domain"/>
    <property type="match status" value="1"/>
</dbReference>
<dbReference type="InterPro" id="IPR002938">
    <property type="entry name" value="FAD-bd"/>
</dbReference>
<evidence type="ECO:0000256" key="1">
    <source>
        <dbReference type="ARBA" id="ARBA00007801"/>
    </source>
</evidence>
<dbReference type="SUPFAM" id="SSF52833">
    <property type="entry name" value="Thioredoxin-like"/>
    <property type="match status" value="1"/>
</dbReference>
<feature type="domain" description="FAD-binding" evidence="5">
    <location>
        <begin position="2"/>
        <end position="203"/>
    </location>
</feature>
<protein>
    <submittedName>
        <fullName evidence="7">Monooxygenase FAD-binding</fullName>
    </submittedName>
</protein>
<gene>
    <name evidence="7" type="ORF">N7517_010269</name>
</gene>
<feature type="domain" description="FAD-binding" evidence="5">
    <location>
        <begin position="222"/>
        <end position="278"/>
    </location>
</feature>
<dbReference type="Gene3D" id="3.50.50.60">
    <property type="entry name" value="FAD/NAD(P)-binding domain"/>
    <property type="match status" value="1"/>
</dbReference>
<dbReference type="GO" id="GO:0071949">
    <property type="term" value="F:FAD binding"/>
    <property type="evidence" value="ECO:0007669"/>
    <property type="project" value="InterPro"/>
</dbReference>
<dbReference type="InterPro" id="IPR038220">
    <property type="entry name" value="PHOX_C_sf"/>
</dbReference>
<evidence type="ECO:0000259" key="5">
    <source>
        <dbReference type="Pfam" id="PF01494"/>
    </source>
</evidence>
<keyword evidence="4" id="KW-0560">Oxidoreductase</keyword>
<evidence type="ECO:0000256" key="3">
    <source>
        <dbReference type="ARBA" id="ARBA00022827"/>
    </source>
</evidence>
<feature type="domain" description="Phenol hydroxylase-like C-terminal dimerisation" evidence="6">
    <location>
        <begin position="310"/>
        <end position="492"/>
    </location>
</feature>
<dbReference type="OrthoDB" id="5325318at2759"/>
<dbReference type="SUPFAM" id="SSF54373">
    <property type="entry name" value="FAD-linked reductases, C-terminal domain"/>
    <property type="match status" value="1"/>
</dbReference>
<proteinExistence type="inferred from homology"/>
<reference evidence="7" key="1">
    <citation type="submission" date="2022-12" db="EMBL/GenBank/DDBJ databases">
        <authorList>
            <person name="Petersen C."/>
        </authorList>
    </citation>
    <scope>NUCLEOTIDE SEQUENCE</scope>
    <source>
        <strain evidence="7">IBT 3081</strain>
    </source>
</reference>
<dbReference type="PRINTS" id="PR00420">
    <property type="entry name" value="RNGMNOXGNASE"/>
</dbReference>